<feature type="compositionally biased region" description="Basic and acidic residues" evidence="1">
    <location>
        <begin position="392"/>
        <end position="412"/>
    </location>
</feature>
<dbReference type="EMBL" id="JAGTJR010000071">
    <property type="protein sequence ID" value="KAH7018647.1"/>
    <property type="molecule type" value="Genomic_DNA"/>
</dbReference>
<accession>A0ABQ8FRP1</accession>
<proteinExistence type="predicted"/>
<reference evidence="2 3" key="1">
    <citation type="journal article" date="2021" name="Nat. Commun.">
        <title>Genetic determinants of endophytism in the Arabidopsis root mycobiome.</title>
        <authorList>
            <person name="Mesny F."/>
            <person name="Miyauchi S."/>
            <person name="Thiergart T."/>
            <person name="Pickel B."/>
            <person name="Atanasova L."/>
            <person name="Karlsson M."/>
            <person name="Huettel B."/>
            <person name="Barry K.W."/>
            <person name="Haridas S."/>
            <person name="Chen C."/>
            <person name="Bauer D."/>
            <person name="Andreopoulos W."/>
            <person name="Pangilinan J."/>
            <person name="LaButti K."/>
            <person name="Riley R."/>
            <person name="Lipzen A."/>
            <person name="Clum A."/>
            <person name="Drula E."/>
            <person name="Henrissat B."/>
            <person name="Kohler A."/>
            <person name="Grigoriev I.V."/>
            <person name="Martin F.M."/>
            <person name="Hacquard S."/>
        </authorList>
    </citation>
    <scope>NUCLEOTIDE SEQUENCE [LARGE SCALE GENOMIC DNA]</scope>
    <source>
        <strain evidence="2 3">MPI-SDFR-AT-0080</strain>
    </source>
</reference>
<sequence>MGVLPQHLSTPPLSKHTARQRLSICRPRSDHTRQGEGNTATVHNVVRGILAEDPGVQHLLVADPEAVAAKYSPNKYEGYFSQAHLKPLFVPLEAPEDCQHASASKPEVSAQPSPLVRQLHPKQTLVKMMHVCPAKPHSQERSGPLAPSELLDFILGRPSLAQMCVDAQPLIVMSARIPGQPIRAAERAPPLAPGHSDARPCPPGDDNPRVSDDFDALAAGAEWFEARQRRMRDREAARVHGTCLRRRHSFDDWLGWETTAALPGRPQGVHVRNEAMHKRWLDFAEHHGIHVASDCPPAAIAGAPGVVGPCRAARGQGGGLGENQEEYAPADGVAEDLNEVGDGVDSGVEVEEKAQDEAVTPAEGGSIQAEQGDGSDSDGLYNLSDDGEQDETDGRKCKKAEDQKEAQDIFKG</sequence>
<keyword evidence="3" id="KW-1185">Reference proteome</keyword>
<feature type="region of interest" description="Disordered" evidence="1">
    <location>
        <begin position="186"/>
        <end position="209"/>
    </location>
</feature>
<evidence type="ECO:0000313" key="3">
    <source>
        <dbReference type="Proteomes" id="UP000774617"/>
    </source>
</evidence>
<name>A0ABQ8FRP1_9PEZI</name>
<protein>
    <submittedName>
        <fullName evidence="2">Uncharacterized protein</fullName>
    </submittedName>
</protein>
<gene>
    <name evidence="2" type="ORF">B0J12DRAFT_775425</name>
</gene>
<evidence type="ECO:0000256" key="1">
    <source>
        <dbReference type="SAM" id="MobiDB-lite"/>
    </source>
</evidence>
<feature type="region of interest" description="Disordered" evidence="1">
    <location>
        <begin position="352"/>
        <end position="412"/>
    </location>
</feature>
<comment type="caution">
    <text evidence="2">The sequence shown here is derived from an EMBL/GenBank/DDBJ whole genome shotgun (WGS) entry which is preliminary data.</text>
</comment>
<organism evidence="2 3">
    <name type="scientific">Macrophomina phaseolina</name>
    <dbReference type="NCBI Taxonomy" id="35725"/>
    <lineage>
        <taxon>Eukaryota</taxon>
        <taxon>Fungi</taxon>
        <taxon>Dikarya</taxon>
        <taxon>Ascomycota</taxon>
        <taxon>Pezizomycotina</taxon>
        <taxon>Dothideomycetes</taxon>
        <taxon>Dothideomycetes incertae sedis</taxon>
        <taxon>Botryosphaeriales</taxon>
        <taxon>Botryosphaeriaceae</taxon>
        <taxon>Macrophomina</taxon>
    </lineage>
</organism>
<dbReference type="Proteomes" id="UP000774617">
    <property type="component" value="Unassembled WGS sequence"/>
</dbReference>
<evidence type="ECO:0000313" key="2">
    <source>
        <dbReference type="EMBL" id="KAH7018647.1"/>
    </source>
</evidence>